<name>A0A2R4T6E1_9ACTN</name>
<dbReference type="KEGG" id="slk:SLUN_23445"/>
<dbReference type="EMBL" id="CP026304">
    <property type="protein sequence ID" value="AVZ74682.1"/>
    <property type="molecule type" value="Genomic_DNA"/>
</dbReference>
<proteinExistence type="predicted"/>
<dbReference type="InterPro" id="IPR016024">
    <property type="entry name" value="ARM-type_fold"/>
</dbReference>
<reference evidence="1 2" key="1">
    <citation type="submission" date="2018-01" db="EMBL/GenBank/DDBJ databases">
        <title>Complete genome sequence of Streptomyces lunaelactis MM109T, a Ferroverdin A producer isolated from cave moonmilk deposits.</title>
        <authorList>
            <person name="Naome A."/>
            <person name="Martinet L."/>
            <person name="Maciejewska M."/>
            <person name="Anderssen S."/>
            <person name="Adam D."/>
            <person name="Tenconi E."/>
            <person name="Deflandre B."/>
            <person name="Arguelles-Arias A."/>
            <person name="Calusinska M."/>
            <person name="Copieters W."/>
            <person name="Karim L."/>
            <person name="Hanikenne M."/>
            <person name="Baurain D."/>
            <person name="van Wezel G."/>
            <person name="Smargiasso N."/>
            <person name="de Pauw E."/>
            <person name="Delfosse P."/>
            <person name="Rigali S."/>
        </authorList>
    </citation>
    <scope>NUCLEOTIDE SEQUENCE [LARGE SCALE GENOMIC DNA]</scope>
    <source>
        <strain evidence="1 2">MM109</strain>
    </source>
</reference>
<organism evidence="1 2">
    <name type="scientific">Streptomyces lunaelactis</name>
    <dbReference type="NCBI Taxonomy" id="1535768"/>
    <lineage>
        <taxon>Bacteria</taxon>
        <taxon>Bacillati</taxon>
        <taxon>Actinomycetota</taxon>
        <taxon>Actinomycetes</taxon>
        <taxon>Kitasatosporales</taxon>
        <taxon>Streptomycetaceae</taxon>
        <taxon>Streptomyces</taxon>
    </lineage>
</organism>
<dbReference type="OrthoDB" id="4236362at2"/>
<gene>
    <name evidence="1" type="ORF">SLUN_23445</name>
</gene>
<accession>A0A2R4T6E1</accession>
<evidence type="ECO:0000313" key="2">
    <source>
        <dbReference type="Proteomes" id="UP000244201"/>
    </source>
</evidence>
<protein>
    <submittedName>
        <fullName evidence="1">Uncharacterized protein</fullName>
    </submittedName>
</protein>
<evidence type="ECO:0000313" key="1">
    <source>
        <dbReference type="EMBL" id="AVZ74682.1"/>
    </source>
</evidence>
<dbReference type="RefSeq" id="WP_108151378.1">
    <property type="nucleotide sequence ID" value="NZ_CP026304.1"/>
</dbReference>
<dbReference type="AlphaFoldDB" id="A0A2R4T6E1"/>
<sequence>MFMVTFLREFQSWYWNCDFDDAELQAAFDATDAATTPDEFQRAFLALLRSEDTVARGTALDFFDRAAATSRFGEANPFEPYREEVLAVAREMLRRPPRPGDDIAFEGADHASALLALKNDADPEDAEAVLAVLRRRPDGELLYNALGTAGTVLASSEALDPRLVALIGEMAFDRSLDIDDRREALSALRGAAGEEVTALLVRATGEDDYRFQQEAAWALSIGERFYAHRALLERLDASWPDGERGFEASEVREALGPGPHSTYWRGADPGSPGLLQVHREMRTPTSKRAHRQAFRTMLYSGLVPMVGIALDHFCDSDGLARFDLDVEAFRPNVLTLARHLLTLSPSSAMASPETGAGASHASALDVLALLAEPEDAALLAAALRRRDSAPLVRERALRAAQDCLHRWDEPDDRVVDALEELIFDPSAAMDERTLAAIALFDVPGPQVTAVLLRAAHSSVLPVQVEGALGLTSDHLIDQHRDLVRGLVASWPDGDDEPDRAWLVRVALRD</sequence>
<dbReference type="Proteomes" id="UP000244201">
    <property type="component" value="Chromosome"/>
</dbReference>
<dbReference type="GeneID" id="55658206"/>
<dbReference type="SUPFAM" id="SSF48371">
    <property type="entry name" value="ARM repeat"/>
    <property type="match status" value="1"/>
</dbReference>
<keyword evidence="2" id="KW-1185">Reference proteome</keyword>